<accession>A0AA41ZJX8</accession>
<dbReference type="EMBL" id="JAPIVE010000001">
    <property type="protein sequence ID" value="MCX2522958.1"/>
    <property type="molecule type" value="Genomic_DNA"/>
</dbReference>
<gene>
    <name evidence="2" type="ORF">OQ287_01760</name>
</gene>
<evidence type="ECO:0000313" key="3">
    <source>
        <dbReference type="Proteomes" id="UP001165678"/>
    </source>
</evidence>
<dbReference type="Proteomes" id="UP001165678">
    <property type="component" value="Unassembled WGS sequence"/>
</dbReference>
<feature type="transmembrane region" description="Helical" evidence="1">
    <location>
        <begin position="47"/>
        <end position="64"/>
    </location>
</feature>
<keyword evidence="3" id="KW-1185">Reference proteome</keyword>
<keyword evidence="1" id="KW-0812">Transmembrane</keyword>
<dbReference type="AlphaFoldDB" id="A0AA41ZJX8"/>
<feature type="transmembrane region" description="Helical" evidence="1">
    <location>
        <begin position="15"/>
        <end position="35"/>
    </location>
</feature>
<comment type="caution">
    <text evidence="2">The sequence shown here is derived from an EMBL/GenBank/DDBJ whole genome shotgun (WGS) entry which is preliminary data.</text>
</comment>
<evidence type="ECO:0000313" key="2">
    <source>
        <dbReference type="EMBL" id="MCX2522958.1"/>
    </source>
</evidence>
<keyword evidence="1" id="KW-0472">Membrane</keyword>
<proteinExistence type="predicted"/>
<keyword evidence="1" id="KW-1133">Transmembrane helix</keyword>
<reference evidence="2" key="1">
    <citation type="submission" date="2022-11" db="EMBL/GenBank/DDBJ databases">
        <title>Larsenimonas rhizosphaerae sp. nov., isolated from a tidal mudflat.</title>
        <authorList>
            <person name="Lee S.D."/>
            <person name="Kim I.S."/>
        </authorList>
    </citation>
    <scope>NUCLEOTIDE SEQUENCE</scope>
    <source>
        <strain evidence="2">GH2-1</strain>
    </source>
</reference>
<sequence>MNVIPVAYGVQKFTTFMATYFSTIIFIVAGDNLFASATMAAHSVIHVRIPCVGQVAILATLFVGA</sequence>
<organism evidence="2 3">
    <name type="scientific">Larsenimonas rhizosphaerae</name>
    <dbReference type="NCBI Taxonomy" id="2944682"/>
    <lineage>
        <taxon>Bacteria</taxon>
        <taxon>Pseudomonadati</taxon>
        <taxon>Pseudomonadota</taxon>
        <taxon>Gammaproteobacteria</taxon>
        <taxon>Oceanospirillales</taxon>
        <taxon>Halomonadaceae</taxon>
        <taxon>Larsenimonas</taxon>
    </lineage>
</organism>
<name>A0AA41ZJX8_9GAMM</name>
<dbReference type="RefSeq" id="WP_265895381.1">
    <property type="nucleotide sequence ID" value="NZ_JAPIVE010000001.1"/>
</dbReference>
<evidence type="ECO:0000256" key="1">
    <source>
        <dbReference type="SAM" id="Phobius"/>
    </source>
</evidence>
<protein>
    <submittedName>
        <fullName evidence="2">Uncharacterized protein</fullName>
    </submittedName>
</protein>